<accession>A0ABY5FMQ6</accession>
<evidence type="ECO:0000313" key="3">
    <source>
        <dbReference type="Proteomes" id="UP001060325"/>
    </source>
</evidence>
<keyword evidence="3" id="KW-1185">Reference proteome</keyword>
<evidence type="ECO:0000313" key="2">
    <source>
        <dbReference type="EMBL" id="UTT42890.1"/>
    </source>
</evidence>
<gene>
    <name evidence="2" type="ORF">NMQ00_15455</name>
</gene>
<feature type="transmembrane region" description="Helical" evidence="1">
    <location>
        <begin position="22"/>
        <end position="43"/>
    </location>
</feature>
<dbReference type="Proteomes" id="UP001060325">
    <property type="component" value="Chromosome"/>
</dbReference>
<organism evidence="2 3">
    <name type="scientific">Exiguobacterium aurantiacum</name>
    <dbReference type="NCBI Taxonomy" id="33987"/>
    <lineage>
        <taxon>Bacteria</taxon>
        <taxon>Bacillati</taxon>
        <taxon>Bacillota</taxon>
        <taxon>Bacilli</taxon>
        <taxon>Bacillales</taxon>
        <taxon>Bacillales Family XII. Incertae Sedis</taxon>
        <taxon>Exiguobacterium</taxon>
    </lineage>
</organism>
<proteinExistence type="predicted"/>
<keyword evidence="1" id="KW-1133">Transmembrane helix</keyword>
<keyword evidence="1" id="KW-0812">Transmembrane</keyword>
<name>A0ABY5FMQ6_9BACL</name>
<evidence type="ECO:0000256" key="1">
    <source>
        <dbReference type="SAM" id="Phobius"/>
    </source>
</evidence>
<sequence length="133" mass="15207">MKWWWITGLIVTIALFYVNDTWYGNAATFWVPISWMISILILVKMTYPKRKWWSAFVAVFLVGATIVLSIPTYSVAAAQQELSTVYGNVTYTESVRTEGDEWNPFLSNVAYVFKTEAGQKLLFIPDSGKSFEI</sequence>
<reference evidence="2" key="1">
    <citation type="submission" date="2022-07" db="EMBL/GenBank/DDBJ databases">
        <title>Complete genome of CX2.</title>
        <authorList>
            <person name="Cao G."/>
        </authorList>
    </citation>
    <scope>NUCLEOTIDE SEQUENCE</scope>
    <source>
        <strain evidence="2">CX2</strain>
    </source>
</reference>
<dbReference type="RefSeq" id="WP_255177398.1">
    <property type="nucleotide sequence ID" value="NZ_CP085207.1"/>
</dbReference>
<feature type="transmembrane region" description="Helical" evidence="1">
    <location>
        <begin position="55"/>
        <end position="76"/>
    </location>
</feature>
<keyword evidence="1" id="KW-0472">Membrane</keyword>
<dbReference type="EMBL" id="CP101462">
    <property type="protein sequence ID" value="UTT42890.1"/>
    <property type="molecule type" value="Genomic_DNA"/>
</dbReference>
<protein>
    <submittedName>
        <fullName evidence="2">Uncharacterized protein</fullName>
    </submittedName>
</protein>